<feature type="transmembrane region" description="Helical" evidence="2">
    <location>
        <begin position="103"/>
        <end position="132"/>
    </location>
</feature>
<evidence type="ECO:0000256" key="1">
    <source>
        <dbReference type="SAM" id="MobiDB-lite"/>
    </source>
</evidence>
<keyword evidence="2" id="KW-0812">Transmembrane</keyword>
<name>A0AAD7TJV5_9APHY</name>
<proteinExistence type="predicted"/>
<feature type="transmembrane region" description="Helical" evidence="2">
    <location>
        <begin position="144"/>
        <end position="166"/>
    </location>
</feature>
<feature type="transmembrane region" description="Helical" evidence="2">
    <location>
        <begin position="248"/>
        <end position="266"/>
    </location>
</feature>
<evidence type="ECO:0000313" key="3">
    <source>
        <dbReference type="EMBL" id="KAJ8463444.1"/>
    </source>
</evidence>
<keyword evidence="2" id="KW-0472">Membrane</keyword>
<feature type="region of interest" description="Disordered" evidence="1">
    <location>
        <begin position="315"/>
        <end position="379"/>
    </location>
</feature>
<dbReference type="Proteomes" id="UP001215151">
    <property type="component" value="Unassembled WGS sequence"/>
</dbReference>
<dbReference type="AlphaFoldDB" id="A0AAD7TJV5"/>
<feature type="transmembrane region" description="Helical" evidence="2">
    <location>
        <begin position="50"/>
        <end position="72"/>
    </location>
</feature>
<feature type="transmembrane region" description="Helical" evidence="2">
    <location>
        <begin position="6"/>
        <end position="29"/>
    </location>
</feature>
<protein>
    <submittedName>
        <fullName evidence="3">Uncharacterized protein</fullName>
    </submittedName>
</protein>
<feature type="transmembrane region" description="Helical" evidence="2">
    <location>
        <begin position="286"/>
        <end position="306"/>
    </location>
</feature>
<comment type="caution">
    <text evidence="3">The sequence shown here is derived from an EMBL/GenBank/DDBJ whole genome shotgun (WGS) entry which is preliminary data.</text>
</comment>
<accession>A0AAD7TJV5</accession>
<dbReference type="EMBL" id="JAPEVG010000394">
    <property type="protein sequence ID" value="KAJ8463444.1"/>
    <property type="molecule type" value="Genomic_DNA"/>
</dbReference>
<sequence length="474" mass="53788">MSHTSPATYLVWSILSSLLGCFLVFHLWKFDRFRCLRWNNGPYSGAFKRLMTYTYLLSVPCIMAYALGFAVIKYEEGLIYLPEYGIIPKPWEFWSQTHKSAIFPLYLVFTIAWGLEMVTHLEELCFWLFLVNSGAVQQDWFRSLYFKTWIGGSLIAITYMPLVTIFTRADPVKVMTTDPSGSLIIGADVPDPQCEAFTFLAGSLGSLSLTLWFLPILWTFPSFLKALKSNNVDTRTIVRLTTFHELNCLRVVFRLVFVLPLMALAIDGIRPHQHVNDSMFWTEFLASIAAVGCIISSAITLVIFFPRSVESEVQSRHATREKSQSQSRSRYSRHMRRDSELSERDSAASPYPQKRPSSVAMYSNSDAHSPLREYPPLDSDHLLKADHGLEVPVQGPTAVFSPNRRVASGIVIQGTVVPSSPPTNLTERALQAHDQRTSSVHPFVHNFTSPIDLMDGAQQTRWYVKRQYGPRIIV</sequence>
<reference evidence="3" key="1">
    <citation type="submission" date="2022-11" db="EMBL/GenBank/DDBJ databases">
        <title>Genome Sequence of Cubamyces cubensis.</title>
        <authorList>
            <person name="Buettner E."/>
        </authorList>
    </citation>
    <scope>NUCLEOTIDE SEQUENCE</scope>
    <source>
        <strain evidence="3">MPL-01</strain>
    </source>
</reference>
<gene>
    <name evidence="3" type="ORF">ONZ51_g10258</name>
</gene>
<organism evidence="3 4">
    <name type="scientific">Trametes cubensis</name>
    <dbReference type="NCBI Taxonomy" id="1111947"/>
    <lineage>
        <taxon>Eukaryota</taxon>
        <taxon>Fungi</taxon>
        <taxon>Dikarya</taxon>
        <taxon>Basidiomycota</taxon>
        <taxon>Agaricomycotina</taxon>
        <taxon>Agaricomycetes</taxon>
        <taxon>Polyporales</taxon>
        <taxon>Polyporaceae</taxon>
        <taxon>Trametes</taxon>
    </lineage>
</organism>
<feature type="compositionally biased region" description="Basic and acidic residues" evidence="1">
    <location>
        <begin position="337"/>
        <end position="346"/>
    </location>
</feature>
<keyword evidence="4" id="KW-1185">Reference proteome</keyword>
<keyword evidence="2" id="KW-1133">Transmembrane helix</keyword>
<evidence type="ECO:0000256" key="2">
    <source>
        <dbReference type="SAM" id="Phobius"/>
    </source>
</evidence>
<evidence type="ECO:0000313" key="4">
    <source>
        <dbReference type="Proteomes" id="UP001215151"/>
    </source>
</evidence>